<feature type="compositionally biased region" description="Basic and acidic residues" evidence="1">
    <location>
        <begin position="7"/>
        <end position="16"/>
    </location>
</feature>
<feature type="compositionally biased region" description="Polar residues" evidence="1">
    <location>
        <begin position="74"/>
        <end position="85"/>
    </location>
</feature>
<gene>
    <name evidence="2" type="ORF">DK389_27040</name>
</gene>
<dbReference type="EMBL" id="CP029550">
    <property type="protein sequence ID" value="AWN43495.1"/>
    <property type="molecule type" value="Genomic_DNA"/>
</dbReference>
<feature type="region of interest" description="Disordered" evidence="1">
    <location>
        <begin position="52"/>
        <end position="85"/>
    </location>
</feature>
<evidence type="ECO:0000256" key="1">
    <source>
        <dbReference type="SAM" id="MobiDB-lite"/>
    </source>
</evidence>
<accession>A0A2U8WBF7</accession>
<dbReference type="KEGG" id="mets:DK389_27040"/>
<feature type="region of interest" description="Disordered" evidence="1">
    <location>
        <begin position="1"/>
        <end position="20"/>
    </location>
</feature>
<proteinExistence type="predicted"/>
<organism evidence="2 3">
    <name type="scientific">Methylobacterium durans</name>
    <dbReference type="NCBI Taxonomy" id="2202825"/>
    <lineage>
        <taxon>Bacteria</taxon>
        <taxon>Pseudomonadati</taxon>
        <taxon>Pseudomonadota</taxon>
        <taxon>Alphaproteobacteria</taxon>
        <taxon>Hyphomicrobiales</taxon>
        <taxon>Methylobacteriaceae</taxon>
        <taxon>Methylobacterium</taxon>
    </lineage>
</organism>
<feature type="compositionally biased region" description="Polar residues" evidence="1">
    <location>
        <begin position="57"/>
        <end position="67"/>
    </location>
</feature>
<protein>
    <submittedName>
        <fullName evidence="2">Uncharacterized protein</fullName>
    </submittedName>
</protein>
<sequence length="106" mass="11252">MAPPSAERSHRYEKAPRPFSSAMPAVVTLRGWPSVGDTSPLVGVGSTITGTPVAGKLTSSRTENSPSAKRRRSMFQSLSTPSETTIPADSVSCVIRIEPSLLRAKL</sequence>
<evidence type="ECO:0000313" key="2">
    <source>
        <dbReference type="EMBL" id="AWN43495.1"/>
    </source>
</evidence>
<dbReference type="AlphaFoldDB" id="A0A2U8WBF7"/>
<evidence type="ECO:0000313" key="3">
    <source>
        <dbReference type="Proteomes" id="UP000245926"/>
    </source>
</evidence>
<keyword evidence="3" id="KW-1185">Reference proteome</keyword>
<name>A0A2U8WBF7_9HYPH</name>
<reference evidence="3" key="1">
    <citation type="submission" date="2018-05" db="EMBL/GenBank/DDBJ databases">
        <title>Complete Genome Sequence of Methylobacterium sp. 17SD2-17.</title>
        <authorList>
            <person name="Srinivasan S."/>
        </authorList>
    </citation>
    <scope>NUCLEOTIDE SEQUENCE [LARGE SCALE GENOMIC DNA]</scope>
    <source>
        <strain evidence="3">17SD2-17</strain>
    </source>
</reference>
<dbReference type="Proteomes" id="UP000245926">
    <property type="component" value="Chromosome"/>
</dbReference>